<keyword evidence="2" id="KW-1185">Reference proteome</keyword>
<dbReference type="EMBL" id="JACHWB010000002">
    <property type="protein sequence ID" value="MBB3018809.1"/>
    <property type="molecule type" value="Genomic_DNA"/>
</dbReference>
<dbReference type="Proteomes" id="UP000532010">
    <property type="component" value="Unassembled WGS sequence"/>
</dbReference>
<organism evidence="1 2">
    <name type="scientific">Microvirga lupini</name>
    <dbReference type="NCBI Taxonomy" id="420324"/>
    <lineage>
        <taxon>Bacteria</taxon>
        <taxon>Pseudomonadati</taxon>
        <taxon>Pseudomonadota</taxon>
        <taxon>Alphaproteobacteria</taxon>
        <taxon>Hyphomicrobiales</taxon>
        <taxon>Methylobacteriaceae</taxon>
        <taxon>Microvirga</taxon>
    </lineage>
</organism>
<comment type="caution">
    <text evidence="1">The sequence shown here is derived from an EMBL/GenBank/DDBJ whole genome shotgun (WGS) entry which is preliminary data.</text>
</comment>
<dbReference type="AlphaFoldDB" id="A0A7W4VKC9"/>
<sequence length="62" mass="6506">MCAMSHSGSYRSFRSRSTVLLGVGIIGTGQVTTWESVIPGRSVSGGGGKPLARSRPWIPFPA</sequence>
<evidence type="ECO:0000313" key="1">
    <source>
        <dbReference type="EMBL" id="MBB3018809.1"/>
    </source>
</evidence>
<gene>
    <name evidence="1" type="ORF">FHR70_001863</name>
</gene>
<protein>
    <submittedName>
        <fullName evidence="1">Uncharacterized protein</fullName>
    </submittedName>
</protein>
<accession>A0A7W4VKC9</accession>
<reference evidence="1 2" key="1">
    <citation type="submission" date="2020-08" db="EMBL/GenBank/DDBJ databases">
        <title>The Agave Microbiome: Exploring the role of microbial communities in plant adaptations to desert environments.</title>
        <authorList>
            <person name="Partida-Martinez L.P."/>
        </authorList>
    </citation>
    <scope>NUCLEOTIDE SEQUENCE [LARGE SCALE GENOMIC DNA]</scope>
    <source>
        <strain evidence="1 2">AT3.9</strain>
    </source>
</reference>
<name>A0A7W4VKC9_9HYPH</name>
<evidence type="ECO:0000313" key="2">
    <source>
        <dbReference type="Proteomes" id="UP000532010"/>
    </source>
</evidence>
<proteinExistence type="predicted"/>